<dbReference type="Proteomes" id="UP000092952">
    <property type="component" value="Chromosome"/>
</dbReference>
<dbReference type="InterPro" id="IPR053924">
    <property type="entry name" value="RecX_HTH_2nd"/>
</dbReference>
<dbReference type="Gene3D" id="1.10.10.10">
    <property type="entry name" value="Winged helix-like DNA-binding domain superfamily/Winged helix DNA-binding domain"/>
    <property type="match status" value="3"/>
</dbReference>
<dbReference type="InterPro" id="IPR036388">
    <property type="entry name" value="WH-like_DNA-bd_sf"/>
</dbReference>
<evidence type="ECO:0000256" key="4">
    <source>
        <dbReference type="ARBA" id="ARBA00022490"/>
    </source>
</evidence>
<evidence type="ECO:0000256" key="2">
    <source>
        <dbReference type="ARBA" id="ARBA00009695"/>
    </source>
</evidence>
<gene>
    <name evidence="5" type="primary">recX</name>
    <name evidence="9" type="ORF">PG2T_09955</name>
</gene>
<dbReference type="GO" id="GO:0006282">
    <property type="term" value="P:regulation of DNA repair"/>
    <property type="evidence" value="ECO:0007669"/>
    <property type="project" value="UniProtKB-UniRule"/>
</dbReference>
<evidence type="ECO:0000256" key="1">
    <source>
        <dbReference type="ARBA" id="ARBA00004496"/>
    </source>
</evidence>
<dbReference type="EMBL" id="CP014671">
    <property type="protein sequence ID" value="ANX04471.1"/>
    <property type="molecule type" value="Genomic_DNA"/>
</dbReference>
<dbReference type="AlphaFoldDB" id="A0A1B1YUI8"/>
<protein>
    <recommendedName>
        <fullName evidence="3 5">Regulatory protein RecX</fullName>
    </recommendedName>
</protein>
<evidence type="ECO:0000259" key="8">
    <source>
        <dbReference type="Pfam" id="PF21982"/>
    </source>
</evidence>
<dbReference type="PANTHER" id="PTHR33602">
    <property type="entry name" value="REGULATORY PROTEIN RECX FAMILY PROTEIN"/>
    <property type="match status" value="1"/>
</dbReference>
<feature type="domain" description="RecX first three-helical" evidence="8">
    <location>
        <begin position="8"/>
        <end position="45"/>
    </location>
</feature>
<sequence length="153" mass="17160">MEDPAEAARAQALKLLARREHTRSELARKLAQRGIDRQHADTALQGLMDAGYLSDTRYAQARVTELLRRRYGPLRAQADLRSHGVDSEVIDRVVDVEHPDWYAACRAAHAQKTGRQTTATLAERARQQRQLQARGFTSSQIRAALTNVTDDDA</sequence>
<dbReference type="InParanoid" id="A0A1B1YUI8"/>
<evidence type="ECO:0000259" key="7">
    <source>
        <dbReference type="Pfam" id="PF21981"/>
    </source>
</evidence>
<feature type="domain" description="RecX second three-helical" evidence="6">
    <location>
        <begin position="54"/>
        <end position="93"/>
    </location>
</feature>
<dbReference type="RefSeq" id="WP_068804724.1">
    <property type="nucleotide sequence ID" value="NZ_CP014671.1"/>
</dbReference>
<dbReference type="InterPro" id="IPR003783">
    <property type="entry name" value="Regulatory_RecX"/>
</dbReference>
<dbReference type="Pfam" id="PF21981">
    <property type="entry name" value="RecX_HTH3"/>
    <property type="match status" value="1"/>
</dbReference>
<dbReference type="FunCoup" id="A0A1B1YUI8">
    <property type="interactions" value="70"/>
</dbReference>
<reference evidence="10" key="1">
    <citation type="submission" date="2016-03" db="EMBL/GenBank/DDBJ databases">
        <title>Complete genome sequence of Solimmundus cernigliae, representing a novel lineage of polycyclic aromatic hydrocarbon degraders within the Gammaproteobacteria.</title>
        <authorList>
            <person name="Singleton D.R."/>
            <person name="Dickey A.N."/>
            <person name="Scholl E.H."/>
            <person name="Wright F.A."/>
            <person name="Aitken M.D."/>
        </authorList>
    </citation>
    <scope>NUCLEOTIDE SEQUENCE [LARGE SCALE GENOMIC DNA]</scope>
    <source>
        <strain evidence="10">TR3.2</strain>
    </source>
</reference>
<evidence type="ECO:0000256" key="5">
    <source>
        <dbReference type="HAMAP-Rule" id="MF_01114"/>
    </source>
</evidence>
<dbReference type="STRING" id="1810504.PG2T_09955"/>
<comment type="similarity">
    <text evidence="2 5">Belongs to the RecX family.</text>
</comment>
<dbReference type="KEGG" id="gbi:PG2T_09955"/>
<evidence type="ECO:0000256" key="3">
    <source>
        <dbReference type="ARBA" id="ARBA00018111"/>
    </source>
</evidence>
<evidence type="ECO:0000313" key="10">
    <source>
        <dbReference type="Proteomes" id="UP000092952"/>
    </source>
</evidence>
<name>A0A1B1YUI8_9GAMM</name>
<dbReference type="Pfam" id="PF02631">
    <property type="entry name" value="RecX_HTH2"/>
    <property type="match status" value="1"/>
</dbReference>
<dbReference type="InterPro" id="IPR053926">
    <property type="entry name" value="RecX_HTH_1st"/>
</dbReference>
<dbReference type="OrthoDB" id="7066780at2"/>
<feature type="domain" description="RecX third three-helical" evidence="7">
    <location>
        <begin position="102"/>
        <end position="145"/>
    </location>
</feature>
<dbReference type="PANTHER" id="PTHR33602:SF1">
    <property type="entry name" value="REGULATORY PROTEIN RECX FAMILY PROTEIN"/>
    <property type="match status" value="1"/>
</dbReference>
<evidence type="ECO:0000259" key="6">
    <source>
        <dbReference type="Pfam" id="PF02631"/>
    </source>
</evidence>
<accession>A0A1B1YUI8</accession>
<keyword evidence="10" id="KW-1185">Reference proteome</keyword>
<dbReference type="Pfam" id="PF21982">
    <property type="entry name" value="RecX_HTH1"/>
    <property type="match status" value="1"/>
</dbReference>
<proteinExistence type="inferred from homology"/>
<dbReference type="GO" id="GO:0005737">
    <property type="term" value="C:cytoplasm"/>
    <property type="evidence" value="ECO:0007669"/>
    <property type="project" value="UniProtKB-SubCell"/>
</dbReference>
<comment type="subcellular location">
    <subcellularLocation>
        <location evidence="1 5">Cytoplasm</location>
    </subcellularLocation>
</comment>
<keyword evidence="4 5" id="KW-0963">Cytoplasm</keyword>
<evidence type="ECO:0000313" key="9">
    <source>
        <dbReference type="EMBL" id="ANX04471.1"/>
    </source>
</evidence>
<dbReference type="HAMAP" id="MF_01114">
    <property type="entry name" value="RecX"/>
    <property type="match status" value="1"/>
</dbReference>
<organism evidence="9 10">
    <name type="scientific">Immundisolibacter cernigliae</name>
    <dbReference type="NCBI Taxonomy" id="1810504"/>
    <lineage>
        <taxon>Bacteria</taxon>
        <taxon>Pseudomonadati</taxon>
        <taxon>Pseudomonadota</taxon>
        <taxon>Gammaproteobacteria</taxon>
        <taxon>Immundisolibacterales</taxon>
        <taxon>Immundisolibacteraceae</taxon>
        <taxon>Immundisolibacter</taxon>
    </lineage>
</organism>
<dbReference type="InterPro" id="IPR053925">
    <property type="entry name" value="RecX_HTH_3rd"/>
</dbReference>
<comment type="function">
    <text evidence="5">Modulates RecA activity.</text>
</comment>